<dbReference type="PROSITE" id="PS51845">
    <property type="entry name" value="PDEASE_I_2"/>
    <property type="match status" value="1"/>
</dbReference>
<keyword evidence="5" id="KW-1185">Reference proteome</keyword>
<reference evidence="4 5" key="1">
    <citation type="submission" date="2023-05" db="EMBL/GenBank/DDBJ databases">
        <title>B98-5 Cell Line De Novo Hybrid Assembly: An Optical Mapping Approach.</title>
        <authorList>
            <person name="Kananen K."/>
            <person name="Auerbach J.A."/>
            <person name="Kautto E."/>
            <person name="Blachly J.S."/>
        </authorList>
    </citation>
    <scope>NUCLEOTIDE SEQUENCE [LARGE SCALE GENOMIC DNA]</scope>
    <source>
        <strain evidence="4">B95-8</strain>
        <tissue evidence="4">Cell line</tissue>
    </source>
</reference>
<dbReference type="EMBL" id="JASSZA010000003">
    <property type="protein sequence ID" value="KAK2115142.1"/>
    <property type="molecule type" value="Genomic_DNA"/>
</dbReference>
<name>A0ABQ9W0G8_SAGOE</name>
<organism evidence="4 5">
    <name type="scientific">Saguinus oedipus</name>
    <name type="common">Cotton-top tamarin</name>
    <name type="synonym">Oedipomidas oedipus</name>
    <dbReference type="NCBI Taxonomy" id="9490"/>
    <lineage>
        <taxon>Eukaryota</taxon>
        <taxon>Metazoa</taxon>
        <taxon>Chordata</taxon>
        <taxon>Craniata</taxon>
        <taxon>Vertebrata</taxon>
        <taxon>Euteleostomi</taxon>
        <taxon>Mammalia</taxon>
        <taxon>Eutheria</taxon>
        <taxon>Euarchontoglires</taxon>
        <taxon>Primates</taxon>
        <taxon>Haplorrhini</taxon>
        <taxon>Platyrrhini</taxon>
        <taxon>Cebidae</taxon>
        <taxon>Callitrichinae</taxon>
        <taxon>Saguinus</taxon>
    </lineage>
</organism>
<feature type="compositionally biased region" description="Basic and acidic residues" evidence="2">
    <location>
        <begin position="269"/>
        <end position="279"/>
    </location>
</feature>
<sequence length="317" mass="34747">MDRNKAAELPKLQVGFIDFVCTFVYKVRGSWCSALTAAGQRGTGEGHERGARAGLAWTHTGAQRRPHWSRDACAVFMPPLSGADGEEHRCLNPDRCPSPSSPCCAPRSSEPFPRPGCAQLSSRPTPEVPPQCPPPGPVHPVLGSLTATPWVHLFHVCEPLRRDWGWGWLCAGMPAHTASVNPRGGPGSACAPAHKAPVNPRGEFSRFHEEILPMFDRLQNNRKEWKALADEYEAKMKALEEKKQEDRVEAKKGLAPCGLEGRDSVTLPRQREETGRRAEQGCFEAPGGRCAWLLPQDHTMGRGAVVRGQQLLTPPPQ</sequence>
<evidence type="ECO:0000256" key="1">
    <source>
        <dbReference type="SAM" id="Coils"/>
    </source>
</evidence>
<feature type="coiled-coil region" evidence="1">
    <location>
        <begin position="215"/>
        <end position="249"/>
    </location>
</feature>
<dbReference type="InterPro" id="IPR002073">
    <property type="entry name" value="PDEase_catalytic_dom"/>
</dbReference>
<accession>A0ABQ9W0G8</accession>
<dbReference type="Proteomes" id="UP001266305">
    <property type="component" value="Unassembled WGS sequence"/>
</dbReference>
<keyword evidence="1" id="KW-0175">Coiled coil</keyword>
<evidence type="ECO:0000313" key="4">
    <source>
        <dbReference type="EMBL" id="KAK2115142.1"/>
    </source>
</evidence>
<feature type="region of interest" description="Disordered" evidence="2">
    <location>
        <begin position="115"/>
        <end position="135"/>
    </location>
</feature>
<comment type="caution">
    <text evidence="4">The sequence shown here is derived from an EMBL/GenBank/DDBJ whole genome shotgun (WGS) entry which is preliminary data.</text>
</comment>
<evidence type="ECO:0000259" key="3">
    <source>
        <dbReference type="PROSITE" id="PS51845"/>
    </source>
</evidence>
<evidence type="ECO:0000313" key="5">
    <source>
        <dbReference type="Proteomes" id="UP001266305"/>
    </source>
</evidence>
<proteinExistence type="predicted"/>
<feature type="region of interest" description="Disordered" evidence="2">
    <location>
        <begin position="259"/>
        <end position="280"/>
    </location>
</feature>
<gene>
    <name evidence="4" type="ORF">P7K49_005768</name>
</gene>
<protein>
    <recommendedName>
        <fullName evidence="3">PDEase domain-containing protein</fullName>
    </recommendedName>
</protein>
<evidence type="ECO:0000256" key="2">
    <source>
        <dbReference type="SAM" id="MobiDB-lite"/>
    </source>
</evidence>
<feature type="domain" description="PDEase" evidence="3">
    <location>
        <begin position="1"/>
        <end position="232"/>
    </location>
</feature>
<feature type="compositionally biased region" description="Pro residues" evidence="2">
    <location>
        <begin position="126"/>
        <end position="135"/>
    </location>
</feature>